<dbReference type="Pfam" id="PF00753">
    <property type="entry name" value="Lactamase_B"/>
    <property type="match status" value="1"/>
</dbReference>
<name>A0A4Y8LDW9_9BACL</name>
<dbReference type="InterPro" id="IPR051013">
    <property type="entry name" value="MBL_superfamily_lactonases"/>
</dbReference>
<comment type="similarity">
    <text evidence="2">Belongs to the metallo-beta-lactamase superfamily.</text>
</comment>
<organism evidence="7 8">
    <name type="scientific">Jeotgalibacillus salarius</name>
    <dbReference type="NCBI Taxonomy" id="546023"/>
    <lineage>
        <taxon>Bacteria</taxon>
        <taxon>Bacillati</taxon>
        <taxon>Bacillota</taxon>
        <taxon>Bacilli</taxon>
        <taxon>Bacillales</taxon>
        <taxon>Caryophanaceae</taxon>
        <taxon>Jeotgalibacillus</taxon>
    </lineage>
</organism>
<dbReference type="EMBL" id="SORX01000006">
    <property type="protein sequence ID" value="TFE00662.1"/>
    <property type="molecule type" value="Genomic_DNA"/>
</dbReference>
<evidence type="ECO:0000256" key="1">
    <source>
        <dbReference type="ARBA" id="ARBA00001947"/>
    </source>
</evidence>
<evidence type="ECO:0000259" key="6">
    <source>
        <dbReference type="SMART" id="SM00849"/>
    </source>
</evidence>
<sequence>MKVHILHTGEVYIDQALAYKEQSLHPIPYSGWLRGKKKKMWVPVSAYLIEHPKGLILVDTGWNEDIRGNQKKHLGFLAHSMFKGRLPEGESVSEQLHALGIKVSDLDFVLLTHLHADHVSGLSRVKNAKKVLTSELEWEAASNRVGYIKSMWEGIHVDRYMLSDIPYGPFEKGHDLFGDGSVYLVHTPGHTDGIFCVLVKHQNGWLVLASDIGYAERSWKEMMLPGLTTNQDAAYQSLKWLRDFSERDDCYRVIANHDTTIKPGIIT</sequence>
<feature type="domain" description="Metallo-beta-lactamase" evidence="6">
    <location>
        <begin position="43"/>
        <end position="257"/>
    </location>
</feature>
<protein>
    <submittedName>
        <fullName evidence="7">N-acyl homoserine lactonase family protein</fullName>
    </submittedName>
</protein>
<dbReference type="PANTHER" id="PTHR42978:SF2">
    <property type="entry name" value="102 KBASES UNSTABLE REGION: FROM 1 TO 119443"/>
    <property type="match status" value="1"/>
</dbReference>
<dbReference type="GO" id="GO:0046872">
    <property type="term" value="F:metal ion binding"/>
    <property type="evidence" value="ECO:0007669"/>
    <property type="project" value="UniProtKB-KW"/>
</dbReference>
<dbReference type="OrthoDB" id="333278at2"/>
<dbReference type="AlphaFoldDB" id="A0A4Y8LDW9"/>
<dbReference type="RefSeq" id="WP_134381981.1">
    <property type="nucleotide sequence ID" value="NZ_SORX01000006.1"/>
</dbReference>
<keyword evidence="3" id="KW-0479">Metal-binding</keyword>
<evidence type="ECO:0000256" key="4">
    <source>
        <dbReference type="ARBA" id="ARBA00022801"/>
    </source>
</evidence>
<comment type="caution">
    <text evidence="7">The sequence shown here is derived from an EMBL/GenBank/DDBJ whole genome shotgun (WGS) entry which is preliminary data.</text>
</comment>
<evidence type="ECO:0000313" key="8">
    <source>
        <dbReference type="Proteomes" id="UP000297776"/>
    </source>
</evidence>
<gene>
    <name evidence="7" type="ORF">E2626_11860</name>
</gene>
<dbReference type="SUPFAM" id="SSF56281">
    <property type="entry name" value="Metallo-hydrolase/oxidoreductase"/>
    <property type="match status" value="1"/>
</dbReference>
<keyword evidence="8" id="KW-1185">Reference proteome</keyword>
<evidence type="ECO:0000313" key="7">
    <source>
        <dbReference type="EMBL" id="TFE00662.1"/>
    </source>
</evidence>
<keyword evidence="5" id="KW-0862">Zinc</keyword>
<evidence type="ECO:0000256" key="3">
    <source>
        <dbReference type="ARBA" id="ARBA00022723"/>
    </source>
</evidence>
<dbReference type="Gene3D" id="3.60.15.10">
    <property type="entry name" value="Ribonuclease Z/Hydroxyacylglutathione hydrolase-like"/>
    <property type="match status" value="1"/>
</dbReference>
<dbReference type="PANTHER" id="PTHR42978">
    <property type="entry name" value="QUORUM-QUENCHING LACTONASE YTNP-RELATED-RELATED"/>
    <property type="match status" value="1"/>
</dbReference>
<evidence type="ECO:0000256" key="5">
    <source>
        <dbReference type="ARBA" id="ARBA00022833"/>
    </source>
</evidence>
<dbReference type="InterPro" id="IPR001279">
    <property type="entry name" value="Metallo-B-lactamas"/>
</dbReference>
<dbReference type="SMART" id="SM00849">
    <property type="entry name" value="Lactamase_B"/>
    <property type="match status" value="1"/>
</dbReference>
<proteinExistence type="inferred from homology"/>
<reference evidence="7 8" key="1">
    <citation type="submission" date="2019-03" db="EMBL/GenBank/DDBJ databases">
        <authorList>
            <person name="Yang Y."/>
        </authorList>
    </citation>
    <scope>NUCLEOTIDE SEQUENCE [LARGE SCALE GENOMIC DNA]</scope>
    <source>
        <strain evidence="7 8">ASL-1</strain>
    </source>
</reference>
<dbReference type="Proteomes" id="UP000297776">
    <property type="component" value="Unassembled WGS sequence"/>
</dbReference>
<accession>A0A4Y8LDW9</accession>
<dbReference type="GO" id="GO:0016787">
    <property type="term" value="F:hydrolase activity"/>
    <property type="evidence" value="ECO:0007669"/>
    <property type="project" value="UniProtKB-KW"/>
</dbReference>
<dbReference type="InterPro" id="IPR036866">
    <property type="entry name" value="RibonucZ/Hydroxyglut_hydro"/>
</dbReference>
<dbReference type="CDD" id="cd07729">
    <property type="entry name" value="AHL_lactonase_MBL-fold"/>
    <property type="match status" value="1"/>
</dbReference>
<comment type="cofactor">
    <cofactor evidence="1">
        <name>Zn(2+)</name>
        <dbReference type="ChEBI" id="CHEBI:29105"/>
    </cofactor>
</comment>
<evidence type="ECO:0000256" key="2">
    <source>
        <dbReference type="ARBA" id="ARBA00007749"/>
    </source>
</evidence>
<keyword evidence="4" id="KW-0378">Hydrolase</keyword>